<keyword evidence="2" id="KW-1185">Reference proteome</keyword>
<feature type="non-terminal residue" evidence="1">
    <location>
        <position position="53"/>
    </location>
</feature>
<evidence type="ECO:0000313" key="1">
    <source>
        <dbReference type="EMBL" id="CAK7335051.1"/>
    </source>
</evidence>
<sequence>DLSDRDLLGKTHEAVGFIVEPLKIEVKKWRKRVKSTDDITEGSCILLRKKTEE</sequence>
<name>A0AAV1RF08_9ROSI</name>
<evidence type="ECO:0000313" key="2">
    <source>
        <dbReference type="Proteomes" id="UP001314170"/>
    </source>
</evidence>
<accession>A0AAV1RF08</accession>
<feature type="non-terminal residue" evidence="1">
    <location>
        <position position="1"/>
    </location>
</feature>
<proteinExistence type="predicted"/>
<dbReference type="EMBL" id="CAWUPB010000957">
    <property type="protein sequence ID" value="CAK7335051.1"/>
    <property type="molecule type" value="Genomic_DNA"/>
</dbReference>
<gene>
    <name evidence="1" type="ORF">DCAF_LOCUS10184</name>
</gene>
<dbReference type="Proteomes" id="UP001314170">
    <property type="component" value="Unassembled WGS sequence"/>
</dbReference>
<organism evidence="1 2">
    <name type="scientific">Dovyalis caffra</name>
    <dbReference type="NCBI Taxonomy" id="77055"/>
    <lineage>
        <taxon>Eukaryota</taxon>
        <taxon>Viridiplantae</taxon>
        <taxon>Streptophyta</taxon>
        <taxon>Embryophyta</taxon>
        <taxon>Tracheophyta</taxon>
        <taxon>Spermatophyta</taxon>
        <taxon>Magnoliopsida</taxon>
        <taxon>eudicotyledons</taxon>
        <taxon>Gunneridae</taxon>
        <taxon>Pentapetalae</taxon>
        <taxon>rosids</taxon>
        <taxon>fabids</taxon>
        <taxon>Malpighiales</taxon>
        <taxon>Salicaceae</taxon>
        <taxon>Flacourtieae</taxon>
        <taxon>Dovyalis</taxon>
    </lineage>
</organism>
<dbReference type="AlphaFoldDB" id="A0AAV1RF08"/>
<comment type="caution">
    <text evidence="1">The sequence shown here is derived from an EMBL/GenBank/DDBJ whole genome shotgun (WGS) entry which is preliminary data.</text>
</comment>
<reference evidence="1 2" key="1">
    <citation type="submission" date="2024-01" db="EMBL/GenBank/DDBJ databases">
        <authorList>
            <person name="Waweru B."/>
        </authorList>
    </citation>
    <scope>NUCLEOTIDE SEQUENCE [LARGE SCALE GENOMIC DNA]</scope>
</reference>
<protein>
    <submittedName>
        <fullName evidence="1">Uncharacterized protein</fullName>
    </submittedName>
</protein>